<evidence type="ECO:0000256" key="3">
    <source>
        <dbReference type="ARBA" id="ARBA00022448"/>
    </source>
</evidence>
<evidence type="ECO:0000256" key="4">
    <source>
        <dbReference type="ARBA" id="ARBA00022692"/>
    </source>
</evidence>
<evidence type="ECO:0000256" key="9">
    <source>
        <dbReference type="PROSITE-ProRule" id="PRU00282"/>
    </source>
</evidence>
<dbReference type="PANTHER" id="PTHR45624">
    <property type="entry name" value="MITOCHONDRIAL BASIC AMINO ACIDS TRANSPORTER-RELATED"/>
    <property type="match status" value="1"/>
</dbReference>
<keyword evidence="3 10" id="KW-0813">Transport</keyword>
<dbReference type="PRINTS" id="PR00926">
    <property type="entry name" value="MITOCARRIER"/>
</dbReference>
<evidence type="ECO:0000256" key="2">
    <source>
        <dbReference type="ARBA" id="ARBA00006375"/>
    </source>
</evidence>
<keyword evidence="7" id="KW-0496">Mitochondrion</keyword>
<evidence type="ECO:0000256" key="7">
    <source>
        <dbReference type="ARBA" id="ARBA00023128"/>
    </source>
</evidence>
<keyword evidence="4 9" id="KW-0812">Transmembrane</keyword>
<dbReference type="OMA" id="FESCSMY"/>
<keyword evidence="8 9" id="KW-0472">Membrane</keyword>
<keyword evidence="5" id="KW-0677">Repeat</keyword>
<evidence type="ECO:0000256" key="10">
    <source>
        <dbReference type="RuleBase" id="RU000488"/>
    </source>
</evidence>
<dbReference type="PANTHER" id="PTHR45624:SF58">
    <property type="entry name" value="CARRIER PROTEIN, PUTATIVE-RELATED"/>
    <property type="match status" value="1"/>
</dbReference>
<feature type="compositionally biased region" description="Low complexity" evidence="11">
    <location>
        <begin position="12"/>
        <end position="30"/>
    </location>
</feature>
<comment type="subcellular location">
    <subcellularLocation>
        <location evidence="1">Mitochondrion membrane</location>
        <topology evidence="1">Multi-pass membrane protein</topology>
    </subcellularLocation>
</comment>
<dbReference type="AlphaFoldDB" id="D2VAS8"/>
<dbReference type="InterPro" id="IPR023395">
    <property type="entry name" value="MCP_dom_sf"/>
</dbReference>
<dbReference type="GO" id="GO:1990575">
    <property type="term" value="P:mitochondrial L-ornithine transmembrane transport"/>
    <property type="evidence" value="ECO:0007669"/>
    <property type="project" value="TreeGrafter"/>
</dbReference>
<dbReference type="eggNOG" id="KOG0758">
    <property type="taxonomic scope" value="Eukaryota"/>
</dbReference>
<keyword evidence="13" id="KW-1185">Reference proteome</keyword>
<gene>
    <name evidence="12" type="ORF">NAEGRDRAFT_65962</name>
</gene>
<evidence type="ECO:0000256" key="11">
    <source>
        <dbReference type="SAM" id="MobiDB-lite"/>
    </source>
</evidence>
<evidence type="ECO:0000256" key="1">
    <source>
        <dbReference type="ARBA" id="ARBA00004225"/>
    </source>
</evidence>
<comment type="similarity">
    <text evidence="2 10">Belongs to the mitochondrial carrier (TC 2.A.29) family.</text>
</comment>
<dbReference type="RefSeq" id="XP_002678747.1">
    <property type="nucleotide sequence ID" value="XM_002678701.1"/>
</dbReference>
<dbReference type="InterPro" id="IPR050567">
    <property type="entry name" value="Mitochondrial_Carrier"/>
</dbReference>
<dbReference type="InterPro" id="IPR002067">
    <property type="entry name" value="MCP"/>
</dbReference>
<evidence type="ECO:0000313" key="12">
    <source>
        <dbReference type="EMBL" id="EFC46003.1"/>
    </source>
</evidence>
<dbReference type="GO" id="GO:0031966">
    <property type="term" value="C:mitochondrial membrane"/>
    <property type="evidence" value="ECO:0007669"/>
    <property type="project" value="UniProtKB-SubCell"/>
</dbReference>
<dbReference type="OrthoDB" id="193856at2759"/>
<accession>D2VAS8</accession>
<keyword evidence="6" id="KW-1133">Transmembrane helix</keyword>
<name>D2VAS8_NAEGR</name>
<dbReference type="Gene3D" id="1.50.40.10">
    <property type="entry name" value="Mitochondrial carrier domain"/>
    <property type="match status" value="2"/>
</dbReference>
<evidence type="ECO:0000256" key="8">
    <source>
        <dbReference type="ARBA" id="ARBA00023136"/>
    </source>
</evidence>
<dbReference type="KEGG" id="ngr:NAEGRDRAFT_65962"/>
<dbReference type="GO" id="GO:0000064">
    <property type="term" value="F:L-ornithine transmembrane transporter activity"/>
    <property type="evidence" value="ECO:0007669"/>
    <property type="project" value="TreeGrafter"/>
</dbReference>
<evidence type="ECO:0000313" key="13">
    <source>
        <dbReference type="Proteomes" id="UP000006671"/>
    </source>
</evidence>
<feature type="region of interest" description="Disordered" evidence="11">
    <location>
        <begin position="1"/>
        <end position="39"/>
    </location>
</feature>
<organism evidence="13">
    <name type="scientific">Naegleria gruberi</name>
    <name type="common">Amoeba</name>
    <dbReference type="NCBI Taxonomy" id="5762"/>
    <lineage>
        <taxon>Eukaryota</taxon>
        <taxon>Discoba</taxon>
        <taxon>Heterolobosea</taxon>
        <taxon>Tetramitia</taxon>
        <taxon>Eutetramitia</taxon>
        <taxon>Vahlkampfiidae</taxon>
        <taxon>Naegleria</taxon>
    </lineage>
</organism>
<feature type="repeat" description="Solcar" evidence="9">
    <location>
        <begin position="258"/>
        <end position="343"/>
    </location>
</feature>
<dbReference type="GeneID" id="8859196"/>
<dbReference type="PROSITE" id="PS50920">
    <property type="entry name" value="SOLCAR"/>
    <property type="match status" value="2"/>
</dbReference>
<evidence type="ECO:0000256" key="5">
    <source>
        <dbReference type="ARBA" id="ARBA00022737"/>
    </source>
</evidence>
<dbReference type="EMBL" id="GG738860">
    <property type="protein sequence ID" value="EFC46003.1"/>
    <property type="molecule type" value="Genomic_DNA"/>
</dbReference>
<dbReference type="Pfam" id="PF00153">
    <property type="entry name" value="Mito_carr"/>
    <property type="match status" value="2"/>
</dbReference>
<proteinExistence type="inferred from homology"/>
<protein>
    <submittedName>
        <fullName evidence="12">Predicted protein</fullName>
    </submittedName>
</protein>
<dbReference type="Proteomes" id="UP000006671">
    <property type="component" value="Unassembled WGS sequence"/>
</dbReference>
<dbReference type="SUPFAM" id="SSF103506">
    <property type="entry name" value="Mitochondrial carrier"/>
    <property type="match status" value="1"/>
</dbReference>
<evidence type="ECO:0000256" key="6">
    <source>
        <dbReference type="ARBA" id="ARBA00022989"/>
    </source>
</evidence>
<dbReference type="InParanoid" id="D2VAS8"/>
<dbReference type="VEuPathDB" id="AmoebaDB:NAEGRDRAFT_65962"/>
<sequence length="352" mass="39300">MSDKESTPSPSPLSSNNSPPVATTTTTTTTLPSGPKQDNTKSFLVQSSPLVSFISGAVYGCTSIAVGQPLDTIKTLMQSSATINQNNATTLGVIKSIYKKNGFMGFYRGSLPPLFTASVLRSLQFGGYAMALQYIMENNVFSDKDFRKENLHVLEEKPFSLHPEMFAAGCFGGAARAIVETPVEYMKVRFQTEQPWKFTELYRGFTATLLRNMFLLGSFFVFVDFFTQEYRNLQVRQHLKSLASDEEREKSRGQYFDFAKLSPFFTGGVCATLAWWLVFPLDVIKSQIQAMKPDEQLGLMQRMKHVSNTLGFRGFFRGIVPASARSMLANGVSMIAFAYVSSHLIQKLEKKE</sequence>
<reference evidence="12 13" key="1">
    <citation type="journal article" date="2010" name="Cell">
        <title>The genome of Naegleria gruberi illuminates early eukaryotic versatility.</title>
        <authorList>
            <person name="Fritz-Laylin L.K."/>
            <person name="Prochnik S.E."/>
            <person name="Ginger M.L."/>
            <person name="Dacks J.B."/>
            <person name="Carpenter M.L."/>
            <person name="Field M.C."/>
            <person name="Kuo A."/>
            <person name="Paredez A."/>
            <person name="Chapman J."/>
            <person name="Pham J."/>
            <person name="Shu S."/>
            <person name="Neupane R."/>
            <person name="Cipriano M."/>
            <person name="Mancuso J."/>
            <person name="Tu H."/>
            <person name="Salamov A."/>
            <person name="Lindquist E."/>
            <person name="Shapiro H."/>
            <person name="Lucas S."/>
            <person name="Grigoriev I.V."/>
            <person name="Cande W.Z."/>
            <person name="Fulton C."/>
            <person name="Rokhsar D.S."/>
            <person name="Dawson S.C."/>
        </authorList>
    </citation>
    <scope>NUCLEOTIDE SEQUENCE [LARGE SCALE GENOMIC DNA]</scope>
    <source>
        <strain evidence="12 13">NEG-M</strain>
    </source>
</reference>
<dbReference type="InterPro" id="IPR018108">
    <property type="entry name" value="MCP_transmembrane"/>
</dbReference>
<feature type="repeat" description="Solcar" evidence="9">
    <location>
        <begin position="47"/>
        <end position="134"/>
    </location>
</feature>